<evidence type="ECO:0000313" key="2">
    <source>
        <dbReference type="EMBL" id="KAJ3979157.1"/>
    </source>
</evidence>
<gene>
    <name evidence="2" type="ORF">F5890DRAFT_1641795</name>
</gene>
<protein>
    <submittedName>
        <fullName evidence="2">Uncharacterized protein</fullName>
    </submittedName>
</protein>
<dbReference type="Proteomes" id="UP001163850">
    <property type="component" value="Unassembled WGS sequence"/>
</dbReference>
<dbReference type="EMBL" id="MU802457">
    <property type="protein sequence ID" value="KAJ3979157.1"/>
    <property type="molecule type" value="Genomic_DNA"/>
</dbReference>
<feature type="region of interest" description="Disordered" evidence="1">
    <location>
        <begin position="37"/>
        <end position="79"/>
    </location>
</feature>
<feature type="compositionally biased region" description="Basic and acidic residues" evidence="1">
    <location>
        <begin position="152"/>
        <end position="164"/>
    </location>
</feature>
<sequence>MKSDVTRKRSRHDAHAVVQARRESLFGAASENGYAYGSFISTSNESNGSQDHALSVSPGTRASRQESPSPIREPSPVNSVHSLTSVAYSSYSHLTQSVISPPFAPDSSTPADIPELKDLSPLADVSRGRTRVRGRLGALNALDVLDSSINKDTSHRSSHPEDGQHMGSNNDNAEYEGSNNAENLNPHAENDNDMLRFHQCHGFWVE</sequence>
<feature type="compositionally biased region" description="Polar residues" evidence="1">
    <location>
        <begin position="39"/>
        <end position="68"/>
    </location>
</feature>
<feature type="region of interest" description="Disordered" evidence="1">
    <location>
        <begin position="150"/>
        <end position="190"/>
    </location>
</feature>
<feature type="compositionally biased region" description="Polar residues" evidence="1">
    <location>
        <begin position="166"/>
        <end position="183"/>
    </location>
</feature>
<proteinExistence type="predicted"/>
<accession>A0AA38PP29</accession>
<comment type="caution">
    <text evidence="2">The sequence shown here is derived from an EMBL/GenBank/DDBJ whole genome shotgun (WGS) entry which is preliminary data.</text>
</comment>
<organism evidence="2 3">
    <name type="scientific">Lentinula detonsa</name>
    <dbReference type="NCBI Taxonomy" id="2804962"/>
    <lineage>
        <taxon>Eukaryota</taxon>
        <taxon>Fungi</taxon>
        <taxon>Dikarya</taxon>
        <taxon>Basidiomycota</taxon>
        <taxon>Agaricomycotina</taxon>
        <taxon>Agaricomycetes</taxon>
        <taxon>Agaricomycetidae</taxon>
        <taxon>Agaricales</taxon>
        <taxon>Marasmiineae</taxon>
        <taxon>Omphalotaceae</taxon>
        <taxon>Lentinula</taxon>
    </lineage>
</organism>
<name>A0AA38PP29_9AGAR</name>
<evidence type="ECO:0000256" key="1">
    <source>
        <dbReference type="SAM" id="MobiDB-lite"/>
    </source>
</evidence>
<reference evidence="2" key="1">
    <citation type="submission" date="2022-08" db="EMBL/GenBank/DDBJ databases">
        <authorList>
            <consortium name="DOE Joint Genome Institute"/>
            <person name="Min B."/>
            <person name="Riley R."/>
            <person name="Sierra-Patev S."/>
            <person name="Naranjo-Ortiz M."/>
            <person name="Looney B."/>
            <person name="Konkel Z."/>
            <person name="Slot J.C."/>
            <person name="Sakamoto Y."/>
            <person name="Steenwyk J.L."/>
            <person name="Rokas A."/>
            <person name="Carro J."/>
            <person name="Camarero S."/>
            <person name="Ferreira P."/>
            <person name="Molpeceres G."/>
            <person name="Ruiz-Duenas F.J."/>
            <person name="Serrano A."/>
            <person name="Henrissat B."/>
            <person name="Drula E."/>
            <person name="Hughes K.W."/>
            <person name="Mata J.L."/>
            <person name="Ishikawa N.K."/>
            <person name="Vargas-Isla R."/>
            <person name="Ushijima S."/>
            <person name="Smith C.A."/>
            <person name="Ahrendt S."/>
            <person name="Andreopoulos W."/>
            <person name="He G."/>
            <person name="Labutti K."/>
            <person name="Lipzen A."/>
            <person name="Ng V."/>
            <person name="Sandor L."/>
            <person name="Barry K."/>
            <person name="Martinez A.T."/>
            <person name="Xiao Y."/>
            <person name="Gibbons J.G."/>
            <person name="Terashima K."/>
            <person name="Hibbett D.S."/>
            <person name="Grigoriev I.V."/>
        </authorList>
    </citation>
    <scope>NUCLEOTIDE SEQUENCE</scope>
    <source>
        <strain evidence="2">TFB7829</strain>
    </source>
</reference>
<dbReference type="AlphaFoldDB" id="A0AA38PP29"/>
<evidence type="ECO:0000313" key="3">
    <source>
        <dbReference type="Proteomes" id="UP001163850"/>
    </source>
</evidence>